<feature type="domain" description="Tyrosinase copper-binding" evidence="4">
    <location>
        <begin position="60"/>
        <end position="231"/>
    </location>
</feature>
<gene>
    <name evidence="5" type="ORF">H4R26_004051</name>
</gene>
<dbReference type="Gene3D" id="1.10.1280.10">
    <property type="entry name" value="Di-copper center containing domain from catechol oxidase"/>
    <property type="match status" value="1"/>
</dbReference>
<dbReference type="Proteomes" id="UP001150907">
    <property type="component" value="Unassembled WGS sequence"/>
</dbReference>
<evidence type="ECO:0000313" key="6">
    <source>
        <dbReference type="Proteomes" id="UP001150907"/>
    </source>
</evidence>
<dbReference type="PANTHER" id="PTHR11474:SF126">
    <property type="entry name" value="TYROSINASE-LIKE PROTEIN TYR-1-RELATED"/>
    <property type="match status" value="1"/>
</dbReference>
<evidence type="ECO:0000259" key="4">
    <source>
        <dbReference type="Pfam" id="PF00264"/>
    </source>
</evidence>
<dbReference type="GO" id="GO:0016491">
    <property type="term" value="F:oxidoreductase activity"/>
    <property type="evidence" value="ECO:0007669"/>
    <property type="project" value="InterPro"/>
</dbReference>
<dbReference type="PRINTS" id="PR00092">
    <property type="entry name" value="TYROSINASE"/>
</dbReference>
<keyword evidence="6" id="KW-1185">Reference proteome</keyword>
<dbReference type="AlphaFoldDB" id="A0A9W8BBF2"/>
<feature type="signal peptide" evidence="3">
    <location>
        <begin position="1"/>
        <end position="20"/>
    </location>
</feature>
<evidence type="ECO:0000313" key="5">
    <source>
        <dbReference type="EMBL" id="KAJ2001595.1"/>
    </source>
</evidence>
<evidence type="ECO:0000256" key="2">
    <source>
        <dbReference type="ARBA" id="ARBA00023008"/>
    </source>
</evidence>
<comment type="caution">
    <text evidence="5">The sequence shown here is derived from an EMBL/GenBank/DDBJ whole genome shotgun (WGS) entry which is preliminary data.</text>
</comment>
<organism evidence="5 6">
    <name type="scientific">Coemansia thaxteri</name>
    <dbReference type="NCBI Taxonomy" id="2663907"/>
    <lineage>
        <taxon>Eukaryota</taxon>
        <taxon>Fungi</taxon>
        <taxon>Fungi incertae sedis</taxon>
        <taxon>Zoopagomycota</taxon>
        <taxon>Kickxellomycotina</taxon>
        <taxon>Kickxellomycetes</taxon>
        <taxon>Kickxellales</taxon>
        <taxon>Kickxellaceae</taxon>
        <taxon>Coemansia</taxon>
    </lineage>
</organism>
<keyword evidence="3" id="KW-0732">Signal</keyword>
<dbReference type="OrthoDB" id="6132182at2759"/>
<sequence>MKLTSAFIALAALVGAGVNAQSQCGSLAVRKEIRSLSPTEWNRFASVTRAMQNSGWFGWFAFIHTQNFGTIHGNEMFFPFHRRFIRDFESVGQMFDRNFALPYWDELRDYASPSSSAVLSSNFLGSNGRDNSCVRDGVQNGWTLTYPNNHCLRRQYVNGDRINPWYSPEFIQSVLSRSTRMSQLRPGIEFSLHGTVHLALGGDMVQDYSPNDIVFWVHHANVDRVWSVWQLQNPNQNFWSMDGYDASGKAMTYTSPVPHYGDQVISTMRLGSNGMCFYYDNGNSVSSRQLSTPVAKRDGVQKCIPRPPTDSHPSTPVAMPPLVEGVFNNVNSLPVAADTYVQNTIAQKLPPVVLDKWFPTYTAGTPLGSNGTAPEVPPAPNVSIAIPVPPAYTAFPQPPAYTAVPPAPAYSTAPPSPAYSVAPSGGYYTTDTNDAVYSSANEEDVYSSIAQQSDAYSAIPAPTHVPSDAYNSQEEQQLYSEDYHVFELDDESGSLGLDGEGPKYPMPNPFPMPPSWVKMHGYPPDEVHKQYTIARDFVSDMNAAGYQSPFAKGASA</sequence>
<evidence type="ECO:0000256" key="1">
    <source>
        <dbReference type="ARBA" id="ARBA00022723"/>
    </source>
</evidence>
<reference evidence="5" key="1">
    <citation type="submission" date="2022-07" db="EMBL/GenBank/DDBJ databases">
        <title>Phylogenomic reconstructions and comparative analyses of Kickxellomycotina fungi.</title>
        <authorList>
            <person name="Reynolds N.K."/>
            <person name="Stajich J.E."/>
            <person name="Barry K."/>
            <person name="Grigoriev I.V."/>
            <person name="Crous P."/>
            <person name="Smith M.E."/>
        </authorList>
    </citation>
    <scope>NUCLEOTIDE SEQUENCE</scope>
    <source>
        <strain evidence="5">IMI 214461</strain>
    </source>
</reference>
<dbReference type="SUPFAM" id="SSF48056">
    <property type="entry name" value="Di-copper centre-containing domain"/>
    <property type="match status" value="1"/>
</dbReference>
<name>A0A9W8BBF2_9FUNG</name>
<dbReference type="GO" id="GO:0046872">
    <property type="term" value="F:metal ion binding"/>
    <property type="evidence" value="ECO:0007669"/>
    <property type="project" value="UniProtKB-KW"/>
</dbReference>
<evidence type="ECO:0000256" key="3">
    <source>
        <dbReference type="SAM" id="SignalP"/>
    </source>
</evidence>
<dbReference type="Pfam" id="PF00264">
    <property type="entry name" value="Tyrosinase"/>
    <property type="match status" value="1"/>
</dbReference>
<proteinExistence type="predicted"/>
<feature type="chain" id="PRO_5040853365" description="Tyrosinase copper-binding domain-containing protein" evidence="3">
    <location>
        <begin position="21"/>
        <end position="556"/>
    </location>
</feature>
<protein>
    <recommendedName>
        <fullName evidence="4">Tyrosinase copper-binding domain-containing protein</fullName>
    </recommendedName>
</protein>
<dbReference type="PANTHER" id="PTHR11474">
    <property type="entry name" value="TYROSINASE FAMILY MEMBER"/>
    <property type="match status" value="1"/>
</dbReference>
<dbReference type="EMBL" id="JANBQF010000387">
    <property type="protein sequence ID" value="KAJ2001595.1"/>
    <property type="molecule type" value="Genomic_DNA"/>
</dbReference>
<dbReference type="InterPro" id="IPR050316">
    <property type="entry name" value="Tyrosinase/Hemocyanin"/>
</dbReference>
<accession>A0A9W8BBF2</accession>
<dbReference type="InterPro" id="IPR002227">
    <property type="entry name" value="Tyrosinase_Cu-bd"/>
</dbReference>
<keyword evidence="1" id="KW-0479">Metal-binding</keyword>
<dbReference type="InterPro" id="IPR008922">
    <property type="entry name" value="Di-copper_centre_dom_sf"/>
</dbReference>
<keyword evidence="2" id="KW-0186">Copper</keyword>